<dbReference type="EMBL" id="KJ124687">
    <property type="protein sequence ID" value="AJD25315.1"/>
    <property type="molecule type" value="Transcribed_RNA"/>
</dbReference>
<accession>A0A0C4W5X7</accession>
<reference evidence="2" key="1">
    <citation type="journal article" date="2014" name="J. Venom Res.">
        <title>Plectreurys tristis venome: A proteomic and transcriptomic analysis.</title>
        <authorList>
            <person name="Zobel-Thropp P.A."/>
            <person name="Thomas E.Z."/>
            <person name="David C.L."/>
            <person name="Breci L.A."/>
            <person name="Binford G.J."/>
        </authorList>
    </citation>
    <scope>NUCLEOTIDE SEQUENCE</scope>
    <source>
        <tissue evidence="2">Venom gland</tissue>
    </source>
</reference>
<keyword evidence="1" id="KW-0732">Signal</keyword>
<feature type="chain" id="PRO_5012745877" evidence="1">
    <location>
        <begin position="16"/>
        <end position="153"/>
    </location>
</feature>
<protein>
    <submittedName>
        <fullName evidence="2">Clone 1276 transcribed RNA sequence</fullName>
    </submittedName>
</protein>
<feature type="signal peptide" evidence="1">
    <location>
        <begin position="1"/>
        <end position="15"/>
    </location>
</feature>
<evidence type="ECO:0000313" key="2">
    <source>
        <dbReference type="EMBL" id="AJD25315.1"/>
    </source>
</evidence>
<name>A0A0C4W5X7_PLETR</name>
<proteinExistence type="predicted"/>
<evidence type="ECO:0000256" key="1">
    <source>
        <dbReference type="SAM" id="SignalP"/>
    </source>
</evidence>
<organism evidence="2">
    <name type="scientific">Plectreurys tristis</name>
    <name type="common">Spider</name>
    <name type="synonym">Plectreurys bispinosus</name>
    <dbReference type="NCBI Taxonomy" id="33319"/>
    <lineage>
        <taxon>Eukaryota</taxon>
        <taxon>Metazoa</taxon>
        <taxon>Ecdysozoa</taxon>
        <taxon>Arthropoda</taxon>
        <taxon>Chelicerata</taxon>
        <taxon>Arachnida</taxon>
        <taxon>Araneae</taxon>
        <taxon>Araneomorphae</taxon>
        <taxon>Haplogynae</taxon>
        <taxon>Pholcoidea</taxon>
        <taxon>Plectreuridae</taxon>
        <taxon>Plectreurys</taxon>
    </lineage>
</organism>
<dbReference type="AlphaFoldDB" id="A0A0C4W5X7"/>
<sequence>MRALLLLFLVALARGIDEDAVEKCLEGNSDELVESTAECALGSIGLLLVIGDQVNEAEAQCVAYFVITECVADSIAEKCGSEVKDLALSALQEEIKEQAGDDLDVSQCNEDELEKKVEAILEALPEDKRKRRFLQKRRRRFLFERRRRFIFRK</sequence>